<reference evidence="2 3" key="1">
    <citation type="journal article" date="2019" name="Nat. Ecol. Evol.">
        <title>Megaphylogeny resolves global patterns of mushroom evolution.</title>
        <authorList>
            <person name="Varga T."/>
            <person name="Krizsan K."/>
            <person name="Foldi C."/>
            <person name="Dima B."/>
            <person name="Sanchez-Garcia M."/>
            <person name="Sanchez-Ramirez S."/>
            <person name="Szollosi G.J."/>
            <person name="Szarkandi J.G."/>
            <person name="Papp V."/>
            <person name="Albert L."/>
            <person name="Andreopoulos W."/>
            <person name="Angelini C."/>
            <person name="Antonin V."/>
            <person name="Barry K.W."/>
            <person name="Bougher N.L."/>
            <person name="Buchanan P."/>
            <person name="Buyck B."/>
            <person name="Bense V."/>
            <person name="Catcheside P."/>
            <person name="Chovatia M."/>
            <person name="Cooper J."/>
            <person name="Damon W."/>
            <person name="Desjardin D."/>
            <person name="Finy P."/>
            <person name="Geml J."/>
            <person name="Haridas S."/>
            <person name="Hughes K."/>
            <person name="Justo A."/>
            <person name="Karasinski D."/>
            <person name="Kautmanova I."/>
            <person name="Kiss B."/>
            <person name="Kocsube S."/>
            <person name="Kotiranta H."/>
            <person name="LaButti K.M."/>
            <person name="Lechner B.E."/>
            <person name="Liimatainen K."/>
            <person name="Lipzen A."/>
            <person name="Lukacs Z."/>
            <person name="Mihaltcheva S."/>
            <person name="Morgado L.N."/>
            <person name="Niskanen T."/>
            <person name="Noordeloos M.E."/>
            <person name="Ohm R.A."/>
            <person name="Ortiz-Santana B."/>
            <person name="Ovrebo C."/>
            <person name="Racz N."/>
            <person name="Riley R."/>
            <person name="Savchenko A."/>
            <person name="Shiryaev A."/>
            <person name="Soop K."/>
            <person name="Spirin V."/>
            <person name="Szebenyi C."/>
            <person name="Tomsovsky M."/>
            <person name="Tulloss R.E."/>
            <person name="Uehling J."/>
            <person name="Grigoriev I.V."/>
            <person name="Vagvolgyi C."/>
            <person name="Papp T."/>
            <person name="Martin F.M."/>
            <person name="Miettinen O."/>
            <person name="Hibbett D.S."/>
            <person name="Nagy L.G."/>
        </authorList>
    </citation>
    <scope>NUCLEOTIDE SEQUENCE [LARGE SCALE GENOMIC DNA]</scope>
    <source>
        <strain evidence="2 3">CBS 962.96</strain>
    </source>
</reference>
<gene>
    <name evidence="2" type="ORF">K435DRAFT_868609</name>
</gene>
<feature type="compositionally biased region" description="Acidic residues" evidence="1">
    <location>
        <begin position="90"/>
        <end position="99"/>
    </location>
</feature>
<proteinExistence type="predicted"/>
<evidence type="ECO:0000313" key="2">
    <source>
        <dbReference type="EMBL" id="THU86106.1"/>
    </source>
</evidence>
<feature type="region of interest" description="Disordered" evidence="1">
    <location>
        <begin position="64"/>
        <end position="108"/>
    </location>
</feature>
<evidence type="ECO:0000313" key="3">
    <source>
        <dbReference type="Proteomes" id="UP000297245"/>
    </source>
</evidence>
<dbReference type="EMBL" id="ML179512">
    <property type="protein sequence ID" value="THU86106.1"/>
    <property type="molecule type" value="Genomic_DNA"/>
</dbReference>
<protein>
    <submittedName>
        <fullName evidence="2">Uncharacterized protein</fullName>
    </submittedName>
</protein>
<name>A0A4S8LB76_DENBC</name>
<accession>A0A4S8LB76</accession>
<dbReference type="AlphaFoldDB" id="A0A4S8LB76"/>
<dbReference type="Proteomes" id="UP000297245">
    <property type="component" value="Unassembled WGS sequence"/>
</dbReference>
<sequence length="108" mass="12166">MRRSLVSLEAKARWWEKRTEAPANNDIHAEGVAAYAHSQATVMRALLTRFITLWNGYKTLEEVDEDENEEVEGSLELLKGGEGDANGQDALDEEEDDGLFAERELDLD</sequence>
<evidence type="ECO:0000256" key="1">
    <source>
        <dbReference type="SAM" id="MobiDB-lite"/>
    </source>
</evidence>
<organism evidence="2 3">
    <name type="scientific">Dendrothele bispora (strain CBS 962.96)</name>
    <dbReference type="NCBI Taxonomy" id="1314807"/>
    <lineage>
        <taxon>Eukaryota</taxon>
        <taxon>Fungi</taxon>
        <taxon>Dikarya</taxon>
        <taxon>Basidiomycota</taxon>
        <taxon>Agaricomycotina</taxon>
        <taxon>Agaricomycetes</taxon>
        <taxon>Agaricomycetidae</taxon>
        <taxon>Agaricales</taxon>
        <taxon>Agaricales incertae sedis</taxon>
        <taxon>Dendrothele</taxon>
    </lineage>
</organism>
<keyword evidence="3" id="KW-1185">Reference proteome</keyword>
<feature type="compositionally biased region" description="Acidic residues" evidence="1">
    <location>
        <begin position="64"/>
        <end position="73"/>
    </location>
</feature>